<dbReference type="AlphaFoldDB" id="A0A8S2ABL1"/>
<dbReference type="GO" id="GO:0016301">
    <property type="term" value="F:kinase activity"/>
    <property type="evidence" value="ECO:0007669"/>
    <property type="project" value="UniProtKB-KW"/>
</dbReference>
<dbReference type="PANTHER" id="PTHR43085:SF10">
    <property type="entry name" value="FRUCTOKINASE-LIKE 1, CHLOROPLASTIC"/>
    <property type="match status" value="1"/>
</dbReference>
<comment type="function">
    <text evidence="8">Required for proper chloroplast development, most likely through regulating plastid-encoded polymerase (PEP) dependent chloroplast transcription. Acts as a component of the transcriptionally active plastid chromosome that is required for plastid gene expression.</text>
</comment>
<keyword evidence="12" id="KW-1185">Reference proteome</keyword>
<evidence type="ECO:0000313" key="11">
    <source>
        <dbReference type="EMBL" id="CAE6076201.1"/>
    </source>
</evidence>
<feature type="domain" description="Carbohydrate kinase PfkB" evidence="10">
    <location>
        <begin position="199"/>
        <end position="508"/>
    </location>
</feature>
<evidence type="ECO:0000256" key="7">
    <source>
        <dbReference type="ARBA" id="ARBA00022946"/>
    </source>
</evidence>
<organism evidence="11 12">
    <name type="scientific">Arabidopsis arenosa</name>
    <name type="common">Sand rock-cress</name>
    <name type="synonym">Cardaminopsis arenosa</name>
    <dbReference type="NCBI Taxonomy" id="38785"/>
    <lineage>
        <taxon>Eukaryota</taxon>
        <taxon>Viridiplantae</taxon>
        <taxon>Streptophyta</taxon>
        <taxon>Embryophyta</taxon>
        <taxon>Tracheophyta</taxon>
        <taxon>Spermatophyta</taxon>
        <taxon>Magnoliopsida</taxon>
        <taxon>eudicotyledons</taxon>
        <taxon>Gunneridae</taxon>
        <taxon>Pentapetalae</taxon>
        <taxon>rosids</taxon>
        <taxon>malvids</taxon>
        <taxon>Brassicales</taxon>
        <taxon>Brassicaceae</taxon>
        <taxon>Camelineae</taxon>
        <taxon>Arabidopsis</taxon>
    </lineage>
</organism>
<dbReference type="GO" id="GO:0009658">
    <property type="term" value="P:chloroplast organization"/>
    <property type="evidence" value="ECO:0007669"/>
    <property type="project" value="UniProtKB-ARBA"/>
</dbReference>
<protein>
    <recommendedName>
        <fullName evidence="10">Carbohydrate kinase PfkB domain-containing protein</fullName>
    </recommendedName>
</protein>
<dbReference type="Proteomes" id="UP000682877">
    <property type="component" value="Chromosome 5"/>
</dbReference>
<dbReference type="InterPro" id="IPR029056">
    <property type="entry name" value="Ribokinase-like"/>
</dbReference>
<evidence type="ECO:0000313" key="12">
    <source>
        <dbReference type="Proteomes" id="UP000682877"/>
    </source>
</evidence>
<comment type="similarity">
    <text evidence="2">Belongs to the carbohydrate kinase PfkB family.</text>
</comment>
<feature type="compositionally biased region" description="Acidic residues" evidence="9">
    <location>
        <begin position="138"/>
        <end position="149"/>
    </location>
</feature>
<keyword evidence="3" id="KW-0150">Chloroplast</keyword>
<feature type="region of interest" description="Disordered" evidence="9">
    <location>
        <begin position="93"/>
        <end position="149"/>
    </location>
</feature>
<sequence>MSFKTMTAVLMSMRGSLMYWQAWIRPMIWPLGEFLLPVWWSSPSVHPLGTRKRSSLRIASAFAKSSRPFNNVQKPIDRREIVVVARNSPKPRRFLTPKASINGGGITNGAAAATTAKPSRKGRKKKQTSTIIEKDNTENDATETDPELNPELLDYDDGIEFPYDDPPLVCCFGAVQKEFVPVVRVHDNPMHPDMYSQWKMLQWDPPEFGRAPGGPPSNVAISHVRLGGRAAFMGKVGEDDFGDELVLMMNQERVQTRAVKFEENSKTACTRVKIKFKDGKMKAETVKEPPEDSLLASELNLAVLKEARIFHFNSEVLTSPTMQSTLFTAIQWSKKFGGLIFFDLNLPLPLWRSRNETRKLIKKAWNEANIIEVSQQELEFLLDEDYYERRRNYTPQYFAEDFDQTKNRRDYYHYTPEEIKPLWHDKLKLLVVTDGTLRLHYYTPTFDGVVVGTEDVLITPFTCDRTGSGDAVVAGIMRKLTTCPEMFEDQDVLERQLRFAVAAGIIAQWTIGAVRGFPTESATQNLKEQVYVPSMW</sequence>
<gene>
    <name evidence="11" type="ORF">AARE701A_LOCUS13353</name>
</gene>
<name>A0A8S2ABL1_ARAAE</name>
<keyword evidence="7" id="KW-0809">Transit peptide</keyword>
<evidence type="ECO:0000256" key="9">
    <source>
        <dbReference type="SAM" id="MobiDB-lite"/>
    </source>
</evidence>
<dbReference type="InterPro" id="IPR050306">
    <property type="entry name" value="PfkB_Carbo_kinase"/>
</dbReference>
<dbReference type="InterPro" id="IPR002173">
    <property type="entry name" value="Carboh/pur_kinase_PfkB_CS"/>
</dbReference>
<evidence type="ECO:0000259" key="10">
    <source>
        <dbReference type="Pfam" id="PF00294"/>
    </source>
</evidence>
<comment type="subcellular location">
    <subcellularLocation>
        <location evidence="1">Plastid</location>
        <location evidence="1">Chloroplast</location>
    </subcellularLocation>
</comment>
<evidence type="ECO:0000256" key="2">
    <source>
        <dbReference type="ARBA" id="ARBA00010688"/>
    </source>
</evidence>
<dbReference type="FunFam" id="3.40.1190.20:FF:000021">
    <property type="entry name" value="Fructokinase-like 2, chloroplastic"/>
    <property type="match status" value="1"/>
</dbReference>
<dbReference type="EMBL" id="LR999455">
    <property type="protein sequence ID" value="CAE6076201.1"/>
    <property type="molecule type" value="Genomic_DNA"/>
</dbReference>
<proteinExistence type="inferred from homology"/>
<evidence type="ECO:0000256" key="5">
    <source>
        <dbReference type="ARBA" id="ARBA00022679"/>
    </source>
</evidence>
<dbReference type="CDD" id="cd01167">
    <property type="entry name" value="bac_FRK"/>
    <property type="match status" value="1"/>
</dbReference>
<dbReference type="Pfam" id="PF00294">
    <property type="entry name" value="PfkB"/>
    <property type="match status" value="1"/>
</dbReference>
<dbReference type="PANTHER" id="PTHR43085">
    <property type="entry name" value="HEXOKINASE FAMILY MEMBER"/>
    <property type="match status" value="1"/>
</dbReference>
<dbReference type="InterPro" id="IPR011611">
    <property type="entry name" value="PfkB_dom"/>
</dbReference>
<evidence type="ECO:0000256" key="6">
    <source>
        <dbReference type="ARBA" id="ARBA00022777"/>
    </source>
</evidence>
<keyword evidence="4" id="KW-0934">Plastid</keyword>
<feature type="compositionally biased region" description="Basic residues" evidence="9">
    <location>
        <begin position="118"/>
        <end position="127"/>
    </location>
</feature>
<dbReference type="GO" id="GO:0042793">
    <property type="term" value="P:plastid transcription"/>
    <property type="evidence" value="ECO:0007669"/>
    <property type="project" value="UniProtKB-ARBA"/>
</dbReference>
<evidence type="ECO:0000256" key="1">
    <source>
        <dbReference type="ARBA" id="ARBA00004229"/>
    </source>
</evidence>
<dbReference type="Gene3D" id="3.40.1190.20">
    <property type="match status" value="1"/>
</dbReference>
<dbReference type="PROSITE" id="PS00583">
    <property type="entry name" value="PFKB_KINASES_1"/>
    <property type="match status" value="1"/>
</dbReference>
<keyword evidence="5" id="KW-0808">Transferase</keyword>
<evidence type="ECO:0000256" key="4">
    <source>
        <dbReference type="ARBA" id="ARBA00022640"/>
    </source>
</evidence>
<keyword evidence="6" id="KW-0418">Kinase</keyword>
<reference evidence="11" key="1">
    <citation type="submission" date="2021-01" db="EMBL/GenBank/DDBJ databases">
        <authorList>
            <person name="Bezrukov I."/>
        </authorList>
    </citation>
    <scope>NUCLEOTIDE SEQUENCE</scope>
</reference>
<accession>A0A8S2ABL1</accession>
<evidence type="ECO:0000256" key="3">
    <source>
        <dbReference type="ARBA" id="ARBA00022528"/>
    </source>
</evidence>
<evidence type="ECO:0000256" key="8">
    <source>
        <dbReference type="ARBA" id="ARBA00058434"/>
    </source>
</evidence>
<dbReference type="GO" id="GO:0042644">
    <property type="term" value="C:chloroplast nucleoid"/>
    <property type="evidence" value="ECO:0007669"/>
    <property type="project" value="TreeGrafter"/>
</dbReference>
<dbReference type="SUPFAM" id="SSF53613">
    <property type="entry name" value="Ribokinase-like"/>
    <property type="match status" value="1"/>
</dbReference>